<name>A0A5N6L0A5_9ROSI</name>
<dbReference type="PANTHER" id="PTHR37490:SF2">
    <property type="match status" value="1"/>
</dbReference>
<dbReference type="EMBL" id="VIBQ01000038">
    <property type="protein sequence ID" value="KAB8446203.1"/>
    <property type="molecule type" value="Genomic_DNA"/>
</dbReference>
<evidence type="ECO:0000313" key="2">
    <source>
        <dbReference type="EMBL" id="KAB8446203.1"/>
    </source>
</evidence>
<comment type="caution">
    <text evidence="2">The sequence shown here is derived from an EMBL/GenBank/DDBJ whole genome shotgun (WGS) entry which is preliminary data.</text>
</comment>
<dbReference type="AlphaFoldDB" id="A0A5N6L0A5"/>
<dbReference type="InterPro" id="IPR021838">
    <property type="entry name" value="DUF3431"/>
</dbReference>
<sequence>MGFQRQGGEAKVSHDDREGLDQQGWRRPGPGRSSQEEQDGAMRQMQEEHENLVGAADAGTTTTAAATDAKTAATTAGTTLTTTTKAAQSTKAASASNEVTKALIIAKPNDKSVAWIKQEFSDWNSIIYNVSASIPVDSPRQKSTSKQTTVTTEMPLRGGAAMAFLTYVTENYDSLADIMLFVSTIPFAEAKKNGWVGEEKDSKADLSELAPTLHSMNTSYIKARGYTSLRCDPDPGCTKETTIQPLGANFYAQPWHHEIPMAWRALFPAAEAVPADISAPAGAQFAVSAAQVHRRGRSEYAAMRTWLRETRMDEGPLQRVMSALWHVVFARPAVDCPDQAQCVCEFYGRCTAADEKAAAATDGKAVNDDGKVDG</sequence>
<gene>
    <name evidence="2" type="ORF">FH972_025185</name>
</gene>
<proteinExistence type="predicted"/>
<reference evidence="2 3" key="1">
    <citation type="submission" date="2019-06" db="EMBL/GenBank/DDBJ databases">
        <title>A chromosomal-level reference genome of Carpinus fangiana (Coryloideae, Betulaceae).</title>
        <authorList>
            <person name="Yang X."/>
            <person name="Wang Z."/>
            <person name="Zhang L."/>
            <person name="Hao G."/>
            <person name="Liu J."/>
            <person name="Yang Y."/>
        </authorList>
    </citation>
    <scope>NUCLEOTIDE SEQUENCE [LARGE SCALE GENOMIC DNA]</scope>
    <source>
        <strain evidence="2">Cfa_2016G</strain>
        <tissue evidence="2">Leaf</tissue>
    </source>
</reference>
<organism evidence="2 3">
    <name type="scientific">Carpinus fangiana</name>
    <dbReference type="NCBI Taxonomy" id="176857"/>
    <lineage>
        <taxon>Eukaryota</taxon>
        <taxon>Viridiplantae</taxon>
        <taxon>Streptophyta</taxon>
        <taxon>Embryophyta</taxon>
        <taxon>Tracheophyta</taxon>
        <taxon>Spermatophyta</taxon>
        <taxon>Magnoliopsida</taxon>
        <taxon>eudicotyledons</taxon>
        <taxon>Gunneridae</taxon>
        <taxon>Pentapetalae</taxon>
        <taxon>rosids</taxon>
        <taxon>fabids</taxon>
        <taxon>Fagales</taxon>
        <taxon>Betulaceae</taxon>
        <taxon>Carpinus</taxon>
    </lineage>
</organism>
<dbReference type="Proteomes" id="UP000327013">
    <property type="component" value="Unassembled WGS sequence"/>
</dbReference>
<accession>A0A5N6L0A5</accession>
<dbReference type="PANTHER" id="PTHR37490">
    <property type="entry name" value="EXPRESSED PROTEIN"/>
    <property type="match status" value="1"/>
</dbReference>
<feature type="region of interest" description="Disordered" evidence="1">
    <location>
        <begin position="1"/>
        <end position="46"/>
    </location>
</feature>
<keyword evidence="3" id="KW-1185">Reference proteome</keyword>
<evidence type="ECO:0000256" key="1">
    <source>
        <dbReference type="SAM" id="MobiDB-lite"/>
    </source>
</evidence>
<feature type="compositionally biased region" description="Basic and acidic residues" evidence="1">
    <location>
        <begin position="11"/>
        <end position="20"/>
    </location>
</feature>
<protein>
    <submittedName>
        <fullName evidence="2">Uncharacterized protein</fullName>
    </submittedName>
</protein>
<dbReference type="Pfam" id="PF11913">
    <property type="entry name" value="DUF3431"/>
    <property type="match status" value="1"/>
</dbReference>
<evidence type="ECO:0000313" key="3">
    <source>
        <dbReference type="Proteomes" id="UP000327013"/>
    </source>
</evidence>